<evidence type="ECO:0000313" key="3">
    <source>
        <dbReference type="EMBL" id="ETO29319.1"/>
    </source>
</evidence>
<dbReference type="EMBL" id="ASPP01006119">
    <property type="protein sequence ID" value="ETO29319.1"/>
    <property type="molecule type" value="Genomic_DNA"/>
</dbReference>
<keyword evidence="4" id="KW-1185">Reference proteome</keyword>
<feature type="compositionally biased region" description="Basic and acidic residues" evidence="1">
    <location>
        <begin position="1"/>
        <end position="65"/>
    </location>
</feature>
<proteinExistence type="predicted"/>
<reference evidence="3 4" key="1">
    <citation type="journal article" date="2013" name="Curr. Biol.">
        <title>The Genome of the Foraminiferan Reticulomyxa filosa.</title>
        <authorList>
            <person name="Glockner G."/>
            <person name="Hulsmann N."/>
            <person name="Schleicher M."/>
            <person name="Noegel A.A."/>
            <person name="Eichinger L."/>
            <person name="Gallinger C."/>
            <person name="Pawlowski J."/>
            <person name="Sierra R."/>
            <person name="Euteneuer U."/>
            <person name="Pillet L."/>
            <person name="Moustafa A."/>
            <person name="Platzer M."/>
            <person name="Groth M."/>
            <person name="Szafranski K."/>
            <person name="Schliwa M."/>
        </authorList>
    </citation>
    <scope>NUCLEOTIDE SEQUENCE [LARGE SCALE GENOMIC DNA]</scope>
</reference>
<sequence length="277" mass="31151">MTERNPTDKVVIETKNAKDNEKEIDLTGIQKETEVSKKNDEEVRVQKDGQDHKAEHPSDSEENSSHHSSSAAPQRRNDDITAEGGNGWGQTQKSTTTTTSEVGMTTIGGEQVPLTYPTLKKGIPTSSGEPSLNLPRRCEANKKCIFEWSIVSVCLILFIGGLLLMSDIQWYVRDLVDWVNTYDKIYGFASLFFAWVNTNAFLLSGVDFVLMMGFGFTFGPLIGTITCWVSSFVACICVWYLGRNLLRPIVFNFFNKYEAYCILDRCLNDYALLVDLH</sequence>
<keyword evidence="2" id="KW-1133">Transmembrane helix</keyword>
<feature type="transmembrane region" description="Helical" evidence="2">
    <location>
        <begin position="218"/>
        <end position="241"/>
    </location>
</feature>
<feature type="transmembrane region" description="Helical" evidence="2">
    <location>
        <begin position="145"/>
        <end position="165"/>
    </location>
</feature>
<evidence type="ECO:0008006" key="5">
    <source>
        <dbReference type="Google" id="ProtNLM"/>
    </source>
</evidence>
<dbReference type="Proteomes" id="UP000023152">
    <property type="component" value="Unassembled WGS sequence"/>
</dbReference>
<accession>X6NU54</accession>
<feature type="transmembrane region" description="Helical" evidence="2">
    <location>
        <begin position="185"/>
        <end position="206"/>
    </location>
</feature>
<keyword evidence="2" id="KW-0812">Transmembrane</keyword>
<evidence type="ECO:0000256" key="2">
    <source>
        <dbReference type="SAM" id="Phobius"/>
    </source>
</evidence>
<comment type="caution">
    <text evidence="3">The sequence shown here is derived from an EMBL/GenBank/DDBJ whole genome shotgun (WGS) entry which is preliminary data.</text>
</comment>
<organism evidence="3 4">
    <name type="scientific">Reticulomyxa filosa</name>
    <dbReference type="NCBI Taxonomy" id="46433"/>
    <lineage>
        <taxon>Eukaryota</taxon>
        <taxon>Sar</taxon>
        <taxon>Rhizaria</taxon>
        <taxon>Retaria</taxon>
        <taxon>Foraminifera</taxon>
        <taxon>Monothalamids</taxon>
        <taxon>Reticulomyxidae</taxon>
        <taxon>Reticulomyxa</taxon>
    </lineage>
</organism>
<evidence type="ECO:0000256" key="1">
    <source>
        <dbReference type="SAM" id="MobiDB-lite"/>
    </source>
</evidence>
<name>X6NU54_RETFI</name>
<feature type="non-terminal residue" evidence="3">
    <location>
        <position position="277"/>
    </location>
</feature>
<feature type="region of interest" description="Disordered" evidence="1">
    <location>
        <begin position="1"/>
        <end position="107"/>
    </location>
</feature>
<evidence type="ECO:0000313" key="4">
    <source>
        <dbReference type="Proteomes" id="UP000023152"/>
    </source>
</evidence>
<feature type="compositionally biased region" description="Low complexity" evidence="1">
    <location>
        <begin position="89"/>
        <end position="105"/>
    </location>
</feature>
<dbReference type="AlphaFoldDB" id="X6NU54"/>
<keyword evidence="2" id="KW-0472">Membrane</keyword>
<protein>
    <recommendedName>
        <fullName evidence="5">Transmembrane protein</fullName>
    </recommendedName>
</protein>
<gene>
    <name evidence="3" type="ORF">RFI_07803</name>
</gene>